<dbReference type="Pfam" id="PF01055">
    <property type="entry name" value="Glyco_hydro_31_2nd"/>
    <property type="match status" value="1"/>
</dbReference>
<name>A0A0N7J6N4_PHOVU</name>
<dbReference type="SUPFAM" id="SSF74650">
    <property type="entry name" value="Galactose mutarotase-like"/>
    <property type="match status" value="1"/>
</dbReference>
<evidence type="ECO:0000313" key="6">
    <source>
        <dbReference type="EMBL" id="ALK82858.1"/>
    </source>
</evidence>
<keyword evidence="4 6" id="KW-0326">Glycosidase</keyword>
<reference evidence="7" key="1">
    <citation type="submission" date="2015-10" db="EMBL/GenBank/DDBJ databases">
        <title>Extensive mobilome-driven genome diversification in gut-associated Bacteroides vulgatus mpk.</title>
        <authorList>
            <person name="Beier S."/>
            <person name="Lange A."/>
            <person name="Huson D.H."/>
            <person name="Frick J.-S."/>
            <person name="Autenrieth I.B."/>
        </authorList>
    </citation>
    <scope>NUCLEOTIDE SEQUENCE [LARGE SCALE GENOMIC DNA]</scope>
    <source>
        <strain evidence="7">mpk</strain>
    </source>
</reference>
<dbReference type="Pfam" id="PF13802">
    <property type="entry name" value="Gal_mutarotas_2"/>
    <property type="match status" value="1"/>
</dbReference>
<evidence type="ECO:0000256" key="4">
    <source>
        <dbReference type="ARBA" id="ARBA00023295"/>
    </source>
</evidence>
<dbReference type="SUPFAM" id="SSF56988">
    <property type="entry name" value="Anthrax protective antigen"/>
    <property type="match status" value="1"/>
</dbReference>
<dbReference type="CDD" id="cd14752">
    <property type="entry name" value="GH31_N"/>
    <property type="match status" value="1"/>
</dbReference>
<dbReference type="InterPro" id="IPR013783">
    <property type="entry name" value="Ig-like_fold"/>
</dbReference>
<dbReference type="InterPro" id="IPR051913">
    <property type="entry name" value="GH2_Domain-Containing"/>
</dbReference>
<dbReference type="Gene3D" id="2.60.120.260">
    <property type="entry name" value="Galactose-binding domain-like"/>
    <property type="match status" value="1"/>
</dbReference>
<dbReference type="SUPFAM" id="SSF49785">
    <property type="entry name" value="Galactose-binding domain-like"/>
    <property type="match status" value="1"/>
</dbReference>
<dbReference type="GO" id="GO:0030246">
    <property type="term" value="F:carbohydrate binding"/>
    <property type="evidence" value="ECO:0007669"/>
    <property type="project" value="InterPro"/>
</dbReference>
<dbReference type="InterPro" id="IPR025887">
    <property type="entry name" value="Glyco_hydro_31_N_dom"/>
</dbReference>
<dbReference type="InterPro" id="IPR011013">
    <property type="entry name" value="Gal_mutarotase_sf_dom"/>
</dbReference>
<dbReference type="PANTHER" id="PTHR42732">
    <property type="entry name" value="BETA-GALACTOSIDASE"/>
    <property type="match status" value="1"/>
</dbReference>
<keyword evidence="3 6" id="KW-0378">Hydrolase</keyword>
<dbReference type="Proteomes" id="UP000061587">
    <property type="component" value="Chromosome"/>
</dbReference>
<evidence type="ECO:0000256" key="2">
    <source>
        <dbReference type="ARBA" id="ARBA00007806"/>
    </source>
</evidence>
<dbReference type="InterPro" id="IPR008979">
    <property type="entry name" value="Galactose-bd-like_sf"/>
</dbReference>
<evidence type="ECO:0000313" key="7">
    <source>
        <dbReference type="Proteomes" id="UP000061587"/>
    </source>
</evidence>
<feature type="domain" description="PA14" evidence="5">
    <location>
        <begin position="818"/>
        <end position="962"/>
    </location>
</feature>
<dbReference type="GO" id="GO:0004565">
    <property type="term" value="F:beta-galactosidase activity"/>
    <property type="evidence" value="ECO:0007669"/>
    <property type="project" value="UniProtKB-EC"/>
</dbReference>
<dbReference type="Pfam" id="PF02836">
    <property type="entry name" value="Glyco_hydro_2_C"/>
    <property type="match status" value="1"/>
</dbReference>
<dbReference type="InterPro" id="IPR006102">
    <property type="entry name" value="Ig-like_GH2"/>
</dbReference>
<dbReference type="EMBL" id="CP013020">
    <property type="protein sequence ID" value="ALK82858.1"/>
    <property type="molecule type" value="Genomic_DNA"/>
</dbReference>
<dbReference type="Pfam" id="PF02837">
    <property type="entry name" value="Glyco_hydro_2_N"/>
    <property type="match status" value="1"/>
</dbReference>
<dbReference type="SUPFAM" id="SSF49303">
    <property type="entry name" value="beta-Galactosidase/glucuronidase domain"/>
    <property type="match status" value="1"/>
</dbReference>
<accession>A0A0N7J6N4</accession>
<reference evidence="6 7" key="2">
    <citation type="journal article" date="2016" name="Genome Biol. Evol.">
        <title>Extensive mobilome-driven genome diversification in mouse gut-associated Bacteroides vulgatus mpk.</title>
        <authorList>
            <person name="Lange A."/>
            <person name="Beier S."/>
            <person name="Steimle A."/>
            <person name="Autenrieth I.B."/>
            <person name="Huson D.H."/>
            <person name="Frick J.S."/>
        </authorList>
    </citation>
    <scope>NUCLEOTIDE SEQUENCE [LARGE SCALE GENOMIC DNA]</scope>
    <source>
        <strain evidence="7">mpk</strain>
    </source>
</reference>
<dbReference type="InterPro" id="IPR006104">
    <property type="entry name" value="Glyco_hydro_2_N"/>
</dbReference>
<dbReference type="Gene3D" id="2.60.40.10">
    <property type="entry name" value="Immunoglobulins"/>
    <property type="match status" value="1"/>
</dbReference>
<dbReference type="PATRIC" id="fig|821.40.peg.267"/>
<gene>
    <name evidence="6" type="ORF">BvMPK_0219</name>
</gene>
<dbReference type="PANTHER" id="PTHR42732:SF2">
    <property type="entry name" value="BETA-MANNOSIDASE"/>
    <property type="match status" value="1"/>
</dbReference>
<dbReference type="GO" id="GO:0005975">
    <property type="term" value="P:carbohydrate metabolic process"/>
    <property type="evidence" value="ECO:0007669"/>
    <property type="project" value="InterPro"/>
</dbReference>
<dbReference type="SUPFAM" id="SSF51445">
    <property type="entry name" value="(Trans)glycosidases"/>
    <property type="match status" value="2"/>
</dbReference>
<sequence>MRAQERPFFDLSGKGWHLWQDKNAAWQTEDIYLTLEEARKSPVIVPTAGWDILTSAQTLSVQVPGTAEEYLQTQSGPEGDITGVTWWSRTMDIPVLKKGQKVFLNFGSIRSRAEIFINQRLVDYQIVDNVPFETDITPYIKSGEQVQLAVRITDAGGNHDWRDSRTIPWGDKMLPPGHGFGGITGKVSMKVCNSVYVADIYMQNTPQITTANAILTLQNEKGKTAKQDLRITVYEWKNKEKIVYSKEIKGISLNKGMNELKIPVSAPDAKLWSVDDPNLYVCEVELSEGQNWVDKDSRRFGFRWFEASGIGDDAVFRLNGKRIMLRSAISWSFWPVNGIFPSEELAERQIRIAKELGLNMLNFHRFIGNTDVMNYADELGLLYFEEPGGFRLDVRQPFMNAVLHEKVIRMVKRDRSHPCLVIYNMMNESGNAAPEKLELEIQAMKDMRVLDPSRLILRTSAWAKGDDIEDQAKIHIRPYDEKVYWSGWYDYHRAGGPAVWNEGLYKGPEDYYNDTKNKREIVFFGEEGALSSPPRLEKNKEDLEKYSYKGWDGREFLRWYDVFNKFLDAKQLRTVYPTVDDLCVAMGTVSYEHQGRKIESARMNNLTDAYVVNGWESELTENYSGIVDCFRYPKSNPAIIARYNQPLYVAVKTRQQVAAAGGEVTVDFYLINEKNVRGNHQLKISVTDSQGKVMGGTYETEAAGGEVYGQLLVKDVKIPVPTAGGLCRIEAKLCKENSVVTTGYDDILSVNLASNMLDGKGAVWEDGSALQNFLKGKTKEAVAAYEDNLGKLDWIMVARPPRKDQLTMVPMEALRSADGKPGLDVVYYEDMEFQKEVYHEVAKVVNLSAIEGATPSPFVYMLDGYGIKWSGKVLPSVSGEYTIIPQSNDRSMIEVFVNGKKIYEITRKKEHLGDGKVYLEEGKSADIEIRFRHPRSNARCRLDWAVPNDKMPDAQRLMERAVNDGTKIFIIQSADEWSEFIAANSKAVFKDKFFVGTNWLGGVMFNKPHDIFKELPVGNALNWPYQALIHTGVERMGLVMEGEELLVGAYHTYPMAIGTAMGIVPMGKGSVLFSTLDIYGNIINDSAAGLVAKKLIFNMIDLNKITDTMKKRFLCFCLCLYCIGLWAANTSFKKTGNDLLFLLPQGNVKLEFCTDDMFRVRHSQGTVFAENEQWMVRKYDFTPVHYTVEDKGTAWLITTGKLIIEATKNPFCLTVSDKNGKLLYTELAEQRFYKDSVKTKAVLQPDEHFFGFGERMDFMDQRGRKVYLNVELGRGIKPAVGGKDILRANYCPVPFMMSTKGYGLFFHTPFATEWNMGWDSSDYYSFKAFGGDLDYYFIYGPDFYTMVDRYTELTGKSPMLPRFAMGLHVGTYSGGTWKNEEMTSDKYPPALCKRLREEGVPFDLLWLDSTWRLFNTTYGNGGCCFEWRNTFKDPKAMFDSCYAQNVKMVGLHIRSILDNGPEYHLLDKAREQGNVLYPGAKTEGVVNFFDPKAVDWWWENGVMKVASIGAKFVKTDVGGTMDLKGLHNIFPLAYAEAPYRKFQEYNNMRGLTHTREGYAGIQRYPYIWAGDWGVNGSGLNR</sequence>
<comment type="similarity">
    <text evidence="1">Belongs to the glycosyl hydrolase 2 family.</text>
</comment>
<evidence type="ECO:0000259" key="5">
    <source>
        <dbReference type="PROSITE" id="PS51820"/>
    </source>
</evidence>
<evidence type="ECO:0000256" key="3">
    <source>
        <dbReference type="ARBA" id="ARBA00022801"/>
    </source>
</evidence>
<dbReference type="Pfam" id="PF00703">
    <property type="entry name" value="Glyco_hydro_2"/>
    <property type="match status" value="1"/>
</dbReference>
<organism evidence="6 7">
    <name type="scientific">Phocaeicola vulgatus</name>
    <name type="common">Bacteroides vulgatus</name>
    <dbReference type="NCBI Taxonomy" id="821"/>
    <lineage>
        <taxon>Bacteria</taxon>
        <taxon>Pseudomonadati</taxon>
        <taxon>Bacteroidota</taxon>
        <taxon>Bacteroidia</taxon>
        <taxon>Bacteroidales</taxon>
        <taxon>Bacteroidaceae</taxon>
        <taxon>Phocaeicola</taxon>
    </lineage>
</organism>
<dbReference type="PROSITE" id="PS51820">
    <property type="entry name" value="PA14"/>
    <property type="match status" value="1"/>
</dbReference>
<dbReference type="InterPro" id="IPR036156">
    <property type="entry name" value="Beta-gal/glucu_dom_sf"/>
</dbReference>
<dbReference type="Gene3D" id="3.20.20.80">
    <property type="entry name" value="Glycosidases"/>
    <property type="match status" value="2"/>
</dbReference>
<dbReference type="InterPro" id="IPR006103">
    <property type="entry name" value="Glyco_hydro_2_cat"/>
</dbReference>
<dbReference type="Gene3D" id="3.90.182.10">
    <property type="entry name" value="Toxin - Anthrax Protective Antigen,domain 1"/>
    <property type="match status" value="1"/>
</dbReference>
<protein>
    <submittedName>
        <fullName evidence="6">Beta-galactosidase</fullName>
        <ecNumber evidence="6">3.2.1.23</ecNumber>
    </submittedName>
</protein>
<dbReference type="InterPro" id="IPR011658">
    <property type="entry name" value="PA14_dom"/>
</dbReference>
<dbReference type="InterPro" id="IPR037524">
    <property type="entry name" value="PA14/GLEYA"/>
</dbReference>
<dbReference type="Gene3D" id="2.60.40.1760">
    <property type="entry name" value="glycosyl hydrolase (family 31)"/>
    <property type="match status" value="1"/>
</dbReference>
<dbReference type="InterPro" id="IPR000322">
    <property type="entry name" value="Glyco_hydro_31_TIM"/>
</dbReference>
<dbReference type="EC" id="3.2.1.23" evidence="6"/>
<comment type="similarity">
    <text evidence="2">Belongs to the glycosyl hydrolase 31 family.</text>
</comment>
<dbReference type="InterPro" id="IPR017853">
    <property type="entry name" value="GH"/>
</dbReference>
<dbReference type="Pfam" id="PF07691">
    <property type="entry name" value="PA14"/>
    <property type="match status" value="1"/>
</dbReference>
<proteinExistence type="inferred from homology"/>
<evidence type="ECO:0000256" key="1">
    <source>
        <dbReference type="ARBA" id="ARBA00007401"/>
    </source>
</evidence>